<dbReference type="Gene3D" id="2.40.70.10">
    <property type="entry name" value="Acid Proteases"/>
    <property type="match status" value="1"/>
</dbReference>
<accession>A0A8S4GC12</accession>
<protein>
    <submittedName>
        <fullName evidence="1">(diamondback moth) hypothetical protein</fullName>
    </submittedName>
</protein>
<keyword evidence="2" id="KW-1185">Reference proteome</keyword>
<organism evidence="1 2">
    <name type="scientific">Plutella xylostella</name>
    <name type="common">Diamondback moth</name>
    <name type="synonym">Plutella maculipennis</name>
    <dbReference type="NCBI Taxonomy" id="51655"/>
    <lineage>
        <taxon>Eukaryota</taxon>
        <taxon>Metazoa</taxon>
        <taxon>Ecdysozoa</taxon>
        <taxon>Arthropoda</taxon>
        <taxon>Hexapoda</taxon>
        <taxon>Insecta</taxon>
        <taxon>Pterygota</taxon>
        <taxon>Neoptera</taxon>
        <taxon>Endopterygota</taxon>
        <taxon>Lepidoptera</taxon>
        <taxon>Glossata</taxon>
        <taxon>Ditrysia</taxon>
        <taxon>Yponomeutoidea</taxon>
        <taxon>Plutellidae</taxon>
        <taxon>Plutella</taxon>
    </lineage>
</organism>
<proteinExistence type="predicted"/>
<name>A0A8S4GC12_PLUXY</name>
<reference evidence="1" key="1">
    <citation type="submission" date="2020-11" db="EMBL/GenBank/DDBJ databases">
        <authorList>
            <person name="Whiteford S."/>
        </authorList>
    </citation>
    <scope>NUCLEOTIDE SEQUENCE</scope>
</reference>
<dbReference type="Gene3D" id="4.10.60.10">
    <property type="entry name" value="Zinc finger, CCHC-type"/>
    <property type="match status" value="1"/>
</dbReference>
<dbReference type="EMBL" id="CAJHNJ030000139">
    <property type="protein sequence ID" value="CAG9136392.1"/>
    <property type="molecule type" value="Genomic_DNA"/>
</dbReference>
<gene>
    <name evidence="1" type="ORF">PLXY2_LOCUS14643</name>
</gene>
<comment type="caution">
    <text evidence="1">The sequence shown here is derived from an EMBL/GenBank/DDBJ whole genome shotgun (WGS) entry which is preliminary data.</text>
</comment>
<dbReference type="SUPFAM" id="SSF50630">
    <property type="entry name" value="Acid proteases"/>
    <property type="match status" value="1"/>
</dbReference>
<dbReference type="Proteomes" id="UP000653454">
    <property type="component" value="Unassembled WGS sequence"/>
</dbReference>
<evidence type="ECO:0000313" key="1">
    <source>
        <dbReference type="EMBL" id="CAG9136392.1"/>
    </source>
</evidence>
<sequence>MLPSQTMDENRNRSTNQPTKVRCTFCRLQGHTIEVCRKKKKLEEGALKQTTTLKVSSSDIVTEAPSPSQPKFSCYGCGAPGVVRSNCQTCSSKKNSPKVENISFCSVNVRTDSRPRPVVYISVDDVYGVAYVDTCAKTSIASYNFYCCLNEKGYRFNEKQVNVTLADGVPKTQTVMTVDVPVTLCGYTIPTTFVVLPVPVLRKFELTNRIECECDYCQLDSTFEHFLPFE</sequence>
<dbReference type="AlphaFoldDB" id="A0A8S4GC12"/>
<dbReference type="InterPro" id="IPR021109">
    <property type="entry name" value="Peptidase_aspartic_dom_sf"/>
</dbReference>
<evidence type="ECO:0000313" key="2">
    <source>
        <dbReference type="Proteomes" id="UP000653454"/>
    </source>
</evidence>